<feature type="binding site" evidence="5">
    <location>
        <position position="88"/>
    </location>
    <ligand>
        <name>ATP</name>
        <dbReference type="ChEBI" id="CHEBI:30616"/>
    </ligand>
</feature>
<evidence type="ECO:0000256" key="5">
    <source>
        <dbReference type="PIRSR" id="PIRSR002583-1"/>
    </source>
</evidence>
<comment type="similarity">
    <text evidence="1">Belongs to the heat shock protein 90 family.</text>
</comment>
<dbReference type="SMART" id="SM00387">
    <property type="entry name" value="HATPase_c"/>
    <property type="match status" value="1"/>
</dbReference>
<feature type="binding site" evidence="5">
    <location>
        <begin position="156"/>
        <end position="157"/>
    </location>
    <ligand>
        <name>ATP</name>
        <dbReference type="ChEBI" id="CHEBI:30616"/>
    </ligand>
</feature>
<evidence type="ECO:0000313" key="13">
    <source>
        <dbReference type="Proteomes" id="UP000322899"/>
    </source>
</evidence>
<feature type="compositionally biased region" description="Acidic residues" evidence="6">
    <location>
        <begin position="482"/>
        <end position="496"/>
    </location>
</feature>
<feature type="domain" description="Histidine kinase/HSP90-like ATPase" evidence="8">
    <location>
        <begin position="81"/>
        <end position="238"/>
    </location>
</feature>
<dbReference type="EMBL" id="VLTO01000074">
    <property type="protein sequence ID" value="KAA0168763.1"/>
    <property type="molecule type" value="Genomic_DNA"/>
</dbReference>
<feature type="compositionally biased region" description="Acidic residues" evidence="6">
    <location>
        <begin position="272"/>
        <end position="304"/>
    </location>
</feature>
<dbReference type="SUPFAM" id="SSF54211">
    <property type="entry name" value="Ribosomal protein S5 domain 2-like"/>
    <property type="match status" value="1"/>
</dbReference>
<comment type="caution">
    <text evidence="9">The sequence shown here is derived from an EMBL/GenBank/DDBJ whole genome shotgun (WGS) entry which is preliminary data.</text>
</comment>
<feature type="binding site" evidence="5">
    <location>
        <position position="149"/>
    </location>
    <ligand>
        <name>ATP</name>
        <dbReference type="ChEBI" id="CHEBI:30616"/>
    </ligand>
</feature>
<keyword evidence="4" id="KW-0143">Chaperone</keyword>
<dbReference type="GO" id="GO:0140662">
    <property type="term" value="F:ATP-dependent protein folding chaperone"/>
    <property type="evidence" value="ECO:0007669"/>
    <property type="project" value="InterPro"/>
</dbReference>
<evidence type="ECO:0000256" key="4">
    <source>
        <dbReference type="ARBA" id="ARBA00023186"/>
    </source>
</evidence>
<feature type="binding site" evidence="5">
    <location>
        <begin position="176"/>
        <end position="181"/>
    </location>
    <ligand>
        <name>ATP</name>
        <dbReference type="ChEBI" id="CHEBI:30616"/>
    </ligand>
</feature>
<feature type="chain" id="PRO_5033472891" description="Histidine kinase/HSP90-like ATPase domain-containing protein" evidence="7">
    <location>
        <begin position="29"/>
        <end position="822"/>
    </location>
</feature>
<evidence type="ECO:0000256" key="2">
    <source>
        <dbReference type="ARBA" id="ARBA00022741"/>
    </source>
</evidence>
<dbReference type="FunFam" id="3.30.565.10:FF:000005">
    <property type="entry name" value="Heat shock protein 90"/>
    <property type="match status" value="1"/>
</dbReference>
<keyword evidence="14" id="KW-1185">Reference proteome</keyword>
<dbReference type="InterPro" id="IPR019805">
    <property type="entry name" value="Heat_shock_protein_90_CS"/>
</dbReference>
<feature type="binding site" evidence="5">
    <location>
        <position position="136"/>
    </location>
    <ligand>
        <name>ATP</name>
        <dbReference type="ChEBI" id="CHEBI:30616"/>
    </ligand>
</feature>
<feature type="region of interest" description="Disordered" evidence="6">
    <location>
        <begin position="271"/>
        <end position="311"/>
    </location>
</feature>
<dbReference type="CDD" id="cd16927">
    <property type="entry name" value="HATPase_Hsp90-like"/>
    <property type="match status" value="1"/>
</dbReference>
<dbReference type="Gene3D" id="3.30.230.80">
    <property type="match status" value="1"/>
</dbReference>
<dbReference type="Proteomes" id="UP000323011">
    <property type="component" value="Unassembled WGS sequence"/>
</dbReference>
<evidence type="ECO:0000313" key="15">
    <source>
        <dbReference type="Proteomes" id="UP000324907"/>
    </source>
</evidence>
<dbReference type="FunFam" id="1.20.120.790:FF:000001">
    <property type="entry name" value="Heat shock protein 90 alpha"/>
    <property type="match status" value="1"/>
</dbReference>
<keyword evidence="7" id="KW-0732">Signal</keyword>
<evidence type="ECO:0000313" key="14">
    <source>
        <dbReference type="Proteomes" id="UP000323011"/>
    </source>
</evidence>
<dbReference type="Proteomes" id="UP000325113">
    <property type="component" value="Unassembled WGS sequence"/>
</dbReference>
<dbReference type="HAMAP" id="MF_00505">
    <property type="entry name" value="HSP90"/>
    <property type="match status" value="1"/>
</dbReference>
<feature type="binding site" evidence="5">
    <location>
        <position position="228"/>
    </location>
    <ligand>
        <name>ATP</name>
        <dbReference type="ChEBI" id="CHEBI:30616"/>
    </ligand>
</feature>
<dbReference type="PROSITE" id="PS00298">
    <property type="entry name" value="HSP90"/>
    <property type="match status" value="1"/>
</dbReference>
<dbReference type="SUPFAM" id="SSF55874">
    <property type="entry name" value="ATPase domain of HSP90 chaperone/DNA topoisomerase II/histidine kinase"/>
    <property type="match status" value="1"/>
</dbReference>
<keyword evidence="3 5" id="KW-0067">ATP-binding</keyword>
<dbReference type="NCBIfam" id="NF003555">
    <property type="entry name" value="PRK05218.1"/>
    <property type="match status" value="1"/>
</dbReference>
<dbReference type="AlphaFoldDB" id="A0A5A8CI93"/>
<dbReference type="Pfam" id="PF13589">
    <property type="entry name" value="HATPase_c_3"/>
    <property type="match status" value="1"/>
</dbReference>
<dbReference type="InterPro" id="IPR001404">
    <property type="entry name" value="Hsp90_fam"/>
</dbReference>
<feature type="region of interest" description="Disordered" evidence="6">
    <location>
        <begin position="780"/>
        <end position="822"/>
    </location>
</feature>
<dbReference type="InterPro" id="IPR037196">
    <property type="entry name" value="HSP90_C"/>
</dbReference>
<dbReference type="PRINTS" id="PR00775">
    <property type="entry name" value="HEATSHOCK90"/>
</dbReference>
<feature type="binding site" evidence="5">
    <location>
        <position position="141"/>
    </location>
    <ligand>
        <name>ATP</name>
        <dbReference type="ChEBI" id="CHEBI:30616"/>
    </ligand>
</feature>
<feature type="binding site" evidence="5">
    <location>
        <position position="92"/>
    </location>
    <ligand>
        <name>ATP</name>
        <dbReference type="ChEBI" id="CHEBI:30616"/>
    </ligand>
</feature>
<dbReference type="InterPro" id="IPR020575">
    <property type="entry name" value="Hsp90_N"/>
</dbReference>
<keyword evidence="2 5" id="KW-0547">Nucleotide-binding</keyword>
<dbReference type="InterPro" id="IPR020568">
    <property type="entry name" value="Ribosomal_Su5_D2-typ_SF"/>
</dbReference>
<dbReference type="PIRSF" id="PIRSF002583">
    <property type="entry name" value="Hsp90"/>
    <property type="match status" value="1"/>
</dbReference>
<evidence type="ECO:0000313" key="16">
    <source>
        <dbReference type="Proteomes" id="UP000325113"/>
    </source>
</evidence>
<sequence>MRLITAMLAATVLVAATVFSPMPIFAMAEEVAVSEAADAGSPVVGFSEEEEEQLSEKRETFEFQAEVSRLMDIIINSLYQNKDIFLRELISNGSDALDKIRFLSLSDPEQLGEGDNAELDLRVSFDKDANTVTIRDRGVGMTKQDMINNLGTVAKSGTAQFMEAVAAGGDSNLIGQFGVGFYSVYLVADRVRVVSKHNEDSQHIWESTADATFSVAEDPRGDTLGRGTEITLYLKEDAAEFADETKLRDLLKRYSEFITFPIYLESTKTEEIEVPVEEEEVEEEAEDLNEAAEEGEEKEDEEDAEPKPKTRFETKRTQEWVLVNDQKAIWQRSKEEITDNEYKGFYKAISKDYDDPMSWIHFTAEGEIEFRAILFVPGTAPYDLYDNYYGKASSLRLYVRRVLISDEFDELLPRYLSFMRGVVDSDDLPLNVSRETLQQHKVLKIMGKKLVRKSLELLRKLARDEIAARKQLEEKAAKKAEEGEEGEEQDDAEEEAEARLKETSRQYIKFWKQYGKSIKLGVIEDTSNRSKLAKLLRFRTTKSTDSDDLFSLEEYVARMKPWQKQIYIIAAESLEAAEASPFLETLKAKDLEVIYMTDPIDEYAVQNLPEFDGHRLQSITKENLKFGDEEDVDKKRADLYKDQMQPLVKMITKLLGDKVEKVVISSRVAQAPAVMVTSQYGYSANMERIMRSQAFADSSRSKFMASKKTMEINPRHPIVVELNRRATEAETPDEETANMAWALHDTAMLNSGFQMEDTKGFAQRMYRLLQSGMNLQSLELEEPIEVPDDDEVTDEDLEAAELEEEAEAEEEPAVAEEAKDEL</sequence>
<dbReference type="InterPro" id="IPR003594">
    <property type="entry name" value="HATPase_dom"/>
</dbReference>
<dbReference type="OrthoDB" id="28737at2759"/>
<feature type="signal peptide" evidence="7">
    <location>
        <begin position="1"/>
        <end position="28"/>
    </location>
</feature>
<dbReference type="SUPFAM" id="SSF110942">
    <property type="entry name" value="HSP90 C-terminal domain"/>
    <property type="match status" value="1"/>
</dbReference>
<name>A0A5A8CI93_CAFRO</name>
<evidence type="ECO:0000313" key="12">
    <source>
        <dbReference type="EMBL" id="KAA0168763.1"/>
    </source>
</evidence>
<evidence type="ECO:0000256" key="3">
    <source>
        <dbReference type="ARBA" id="ARBA00022840"/>
    </source>
</evidence>
<evidence type="ECO:0000256" key="1">
    <source>
        <dbReference type="ARBA" id="ARBA00008239"/>
    </source>
</evidence>
<dbReference type="GO" id="GO:0016887">
    <property type="term" value="F:ATP hydrolysis activity"/>
    <property type="evidence" value="ECO:0007669"/>
    <property type="project" value="InterPro"/>
</dbReference>
<reference evidence="13 14" key="1">
    <citation type="submission" date="2019-07" db="EMBL/GenBank/DDBJ databases">
        <title>Genomes of Cafeteria roenbergensis.</title>
        <authorList>
            <person name="Fischer M.G."/>
            <person name="Hackl T."/>
            <person name="Roman M."/>
        </authorList>
    </citation>
    <scope>NUCLEOTIDE SEQUENCE [LARGE SCALE GENOMIC DNA]</scope>
    <source>
        <strain evidence="9 14">BVI</strain>
        <strain evidence="10 16">Cflag</strain>
        <strain evidence="12 13">E4-10P</strain>
        <strain evidence="11 15">RCC970-E3</strain>
    </source>
</reference>
<dbReference type="PANTHER" id="PTHR11528">
    <property type="entry name" value="HEAT SHOCK PROTEIN 90 FAMILY MEMBER"/>
    <property type="match status" value="1"/>
</dbReference>
<evidence type="ECO:0000256" key="7">
    <source>
        <dbReference type="SAM" id="SignalP"/>
    </source>
</evidence>
<feature type="region of interest" description="Disordered" evidence="6">
    <location>
        <begin position="477"/>
        <end position="498"/>
    </location>
</feature>
<dbReference type="Proteomes" id="UP000324907">
    <property type="component" value="Unassembled WGS sequence"/>
</dbReference>
<protein>
    <recommendedName>
        <fullName evidence="8">Histidine kinase/HSP90-like ATPase domain-containing protein</fullName>
    </recommendedName>
</protein>
<evidence type="ECO:0000313" key="11">
    <source>
        <dbReference type="EMBL" id="KAA0162403.1"/>
    </source>
</evidence>
<dbReference type="FunFam" id="3.40.50.11260:FF:000005">
    <property type="entry name" value="Heat shock protein 90"/>
    <property type="match status" value="1"/>
</dbReference>
<gene>
    <name evidence="12" type="ORF">FNF27_07113</name>
    <name evidence="11" type="ORF">FNF28_04741</name>
    <name evidence="9" type="ORF">FNF29_04465</name>
    <name evidence="10" type="ORF">FNF31_03866</name>
</gene>
<dbReference type="EMBL" id="VLTN01000026">
    <property type="protein sequence ID" value="KAA0151541.1"/>
    <property type="molecule type" value="Genomic_DNA"/>
</dbReference>
<evidence type="ECO:0000313" key="9">
    <source>
        <dbReference type="EMBL" id="KAA0151541.1"/>
    </source>
</evidence>
<accession>A0A5A8CI93</accession>
<dbReference type="Gene3D" id="3.40.50.11260">
    <property type="match status" value="1"/>
</dbReference>
<dbReference type="EMBL" id="VLTL01000081">
    <property type="protein sequence ID" value="KAA0162403.1"/>
    <property type="molecule type" value="Genomic_DNA"/>
</dbReference>
<feature type="binding site" evidence="5">
    <location>
        <position position="155"/>
    </location>
    <ligand>
        <name>ATP</name>
        <dbReference type="ChEBI" id="CHEBI:30616"/>
    </ligand>
</feature>
<evidence type="ECO:0000259" key="8">
    <source>
        <dbReference type="SMART" id="SM00387"/>
    </source>
</evidence>
<dbReference type="GO" id="GO:0051082">
    <property type="term" value="F:unfolded protein binding"/>
    <property type="evidence" value="ECO:0007669"/>
    <property type="project" value="InterPro"/>
</dbReference>
<dbReference type="InterPro" id="IPR036890">
    <property type="entry name" value="HATPase_C_sf"/>
</dbReference>
<dbReference type="Pfam" id="PF00183">
    <property type="entry name" value="HSP90"/>
    <property type="match status" value="1"/>
</dbReference>
<evidence type="ECO:0000313" key="10">
    <source>
        <dbReference type="EMBL" id="KAA0161407.1"/>
    </source>
</evidence>
<dbReference type="Gene3D" id="3.30.565.10">
    <property type="entry name" value="Histidine kinase-like ATPase, C-terminal domain"/>
    <property type="match status" value="1"/>
</dbReference>
<dbReference type="Proteomes" id="UP000322899">
    <property type="component" value="Unassembled WGS sequence"/>
</dbReference>
<dbReference type="Gene3D" id="1.20.120.790">
    <property type="entry name" value="Heat shock protein 90, C-terminal domain"/>
    <property type="match status" value="1"/>
</dbReference>
<feature type="binding site" evidence="5">
    <location>
        <position position="434"/>
    </location>
    <ligand>
        <name>ATP</name>
        <dbReference type="ChEBI" id="CHEBI:30616"/>
    </ligand>
</feature>
<evidence type="ECO:0000256" key="6">
    <source>
        <dbReference type="SAM" id="MobiDB-lite"/>
    </source>
</evidence>
<dbReference type="OMA" id="YMLQETS"/>
<proteinExistence type="inferred from homology"/>
<dbReference type="EMBL" id="VLTM01000036">
    <property type="protein sequence ID" value="KAA0161407.1"/>
    <property type="molecule type" value="Genomic_DNA"/>
</dbReference>
<dbReference type="GO" id="GO:0005524">
    <property type="term" value="F:ATP binding"/>
    <property type="evidence" value="ECO:0007669"/>
    <property type="project" value="UniProtKB-KW"/>
</dbReference>
<organism evidence="9 14">
    <name type="scientific">Cafeteria roenbergensis</name>
    <name type="common">Marine flagellate</name>
    <dbReference type="NCBI Taxonomy" id="33653"/>
    <lineage>
        <taxon>Eukaryota</taxon>
        <taxon>Sar</taxon>
        <taxon>Stramenopiles</taxon>
        <taxon>Bigyra</taxon>
        <taxon>Opalozoa</taxon>
        <taxon>Bicosoecida</taxon>
        <taxon>Cafeteriaceae</taxon>
        <taxon>Cafeteria</taxon>
    </lineage>
</organism>